<dbReference type="RefSeq" id="WP_128864865.1">
    <property type="nucleotide sequence ID" value="NZ_CAMIRC010000001.1"/>
</dbReference>
<dbReference type="AlphaFoldDB" id="A0A515CV44"/>
<dbReference type="Proteomes" id="UP000317572">
    <property type="component" value="Chromosome"/>
</dbReference>
<reference evidence="1 2" key="1">
    <citation type="submission" date="2018-11" db="EMBL/GenBank/DDBJ databases">
        <title>The first complete genome of Serratia liquefaciens isolated from metalophyte plant revel distinctness adaptive mechanisms in an extreme habitat.</title>
        <authorList>
            <person name="Caneschi W.L."/>
            <person name="Sanchez A.B."/>
            <person name="Felestrino E.B."/>
            <person name="Assis R.A.B."/>
            <person name="Lemes C.G.C."/>
            <person name="Cordeiro I.F."/>
            <person name="Fonseca N.P."/>
            <person name="Villa M."/>
            <person name="Vieira I.T."/>
            <person name="Moraes L.A."/>
            <person name="Kamino L.H.Y."/>
            <person name="do Carmo F."/>
            <person name="Garcia C.M."/>
            <person name="Almeida N.F."/>
            <person name="Silva R.S."/>
            <person name="Ferro J.A."/>
            <person name="Ferro M.I.T."/>
            <person name="Varani A.M."/>
            <person name="Ferreira R.M."/>
            <person name="dos Santos V.L."/>
            <person name="Silva U.C."/>
            <person name="Setubal J.C."/>
            <person name="Moreira L.M."/>
        </authorList>
    </citation>
    <scope>NUCLEOTIDE SEQUENCE [LARGE SCALE GENOMIC DNA]</scope>
    <source>
        <strain evidence="1 2">FG3</strain>
    </source>
</reference>
<evidence type="ECO:0000313" key="2">
    <source>
        <dbReference type="Proteomes" id="UP000317572"/>
    </source>
</evidence>
<name>A0A515CV44_SERLI</name>
<proteinExistence type="predicted"/>
<gene>
    <name evidence="1" type="primary">tcfA</name>
    <name evidence="1" type="ORF">EGO53_09675</name>
</gene>
<evidence type="ECO:0000313" key="1">
    <source>
        <dbReference type="EMBL" id="QDL32042.1"/>
    </source>
</evidence>
<dbReference type="InterPro" id="IPR008962">
    <property type="entry name" value="PapD-like_sf"/>
</dbReference>
<dbReference type="InterPro" id="IPR013783">
    <property type="entry name" value="Ig-like_fold"/>
</dbReference>
<protein>
    <submittedName>
        <fullName evidence="1">Fimbrial protein TcfA</fullName>
    </submittedName>
</protein>
<dbReference type="EMBL" id="CP033893">
    <property type="protein sequence ID" value="QDL32042.1"/>
    <property type="molecule type" value="Genomic_DNA"/>
</dbReference>
<organism evidence="1 2">
    <name type="scientific">Serratia liquefaciens</name>
    <dbReference type="NCBI Taxonomy" id="614"/>
    <lineage>
        <taxon>Bacteria</taxon>
        <taxon>Pseudomonadati</taxon>
        <taxon>Pseudomonadota</taxon>
        <taxon>Gammaproteobacteria</taxon>
        <taxon>Enterobacterales</taxon>
        <taxon>Yersiniaceae</taxon>
        <taxon>Serratia</taxon>
    </lineage>
</organism>
<accession>A0A515CV44</accession>
<dbReference type="SUPFAM" id="SSF49354">
    <property type="entry name" value="PapD-like"/>
    <property type="match status" value="1"/>
</dbReference>
<dbReference type="Gene3D" id="2.60.40.10">
    <property type="entry name" value="Immunoglobulins"/>
    <property type="match status" value="1"/>
</dbReference>
<sequence>MPKIHRAVGLTRSKLAGLAAALMLVNTGCLANLTVYPISADIGPGQEATTLQVLSKSPQTQYVRVGVKRILNPATPRETEVDVDSQQGLVVSPDKFALPAGATRTVRLISLATPQQEEAWRVYFEPVASLSEDEAPATQNAQVNLNLVWGVLVRLRPAVAQPQLARSADGSQLLNPGNVRLGVLKVGHCTPACRWQQIDRSVYPGEALMLPAGMSGGVVRVEYRDGAATPTTADLPAGASTPKN</sequence>